<evidence type="ECO:0000256" key="3">
    <source>
        <dbReference type="ARBA" id="ARBA00022676"/>
    </source>
</evidence>
<name>A0ABD0YXH7_9HEMI</name>
<evidence type="ECO:0000313" key="11">
    <source>
        <dbReference type="EMBL" id="KAL1140666.1"/>
    </source>
</evidence>
<accession>A0ABD0YXH7</accession>
<evidence type="ECO:0000313" key="12">
    <source>
        <dbReference type="Proteomes" id="UP001558652"/>
    </source>
</evidence>
<dbReference type="PANTHER" id="PTHR10811">
    <property type="entry name" value="FRINGE-RELATED"/>
    <property type="match status" value="1"/>
</dbReference>
<keyword evidence="8" id="KW-0472">Membrane</keyword>
<gene>
    <name evidence="11" type="ORF">AAG570_000596</name>
</gene>
<evidence type="ECO:0000256" key="7">
    <source>
        <dbReference type="ARBA" id="ARBA00022989"/>
    </source>
</evidence>
<evidence type="ECO:0000256" key="1">
    <source>
        <dbReference type="ARBA" id="ARBA00004606"/>
    </source>
</evidence>
<keyword evidence="4" id="KW-0808">Transferase</keyword>
<dbReference type="GO" id="GO:0012505">
    <property type="term" value="C:endomembrane system"/>
    <property type="evidence" value="ECO:0007669"/>
    <property type="project" value="UniProtKB-SubCell"/>
</dbReference>
<evidence type="ECO:0000256" key="4">
    <source>
        <dbReference type="ARBA" id="ARBA00022679"/>
    </source>
</evidence>
<keyword evidence="6" id="KW-0735">Signal-anchor</keyword>
<comment type="caution">
    <text evidence="11">The sequence shown here is derived from an EMBL/GenBank/DDBJ whole genome shotgun (WGS) entry which is preliminary data.</text>
</comment>
<feature type="domain" description="Fringe-like glycosyltransferase" evidence="10">
    <location>
        <begin position="152"/>
        <end position="364"/>
    </location>
</feature>
<protein>
    <recommendedName>
        <fullName evidence="10">Fringe-like glycosyltransferase domain-containing protein</fullName>
    </recommendedName>
</protein>
<evidence type="ECO:0000256" key="8">
    <source>
        <dbReference type="ARBA" id="ARBA00023136"/>
    </source>
</evidence>
<evidence type="ECO:0000259" key="10">
    <source>
        <dbReference type="Pfam" id="PF02434"/>
    </source>
</evidence>
<evidence type="ECO:0000256" key="9">
    <source>
        <dbReference type="ARBA" id="ARBA00037847"/>
    </source>
</evidence>
<organism evidence="11 12">
    <name type="scientific">Ranatra chinensis</name>
    <dbReference type="NCBI Taxonomy" id="642074"/>
    <lineage>
        <taxon>Eukaryota</taxon>
        <taxon>Metazoa</taxon>
        <taxon>Ecdysozoa</taxon>
        <taxon>Arthropoda</taxon>
        <taxon>Hexapoda</taxon>
        <taxon>Insecta</taxon>
        <taxon>Pterygota</taxon>
        <taxon>Neoptera</taxon>
        <taxon>Paraneoptera</taxon>
        <taxon>Hemiptera</taxon>
        <taxon>Heteroptera</taxon>
        <taxon>Panheteroptera</taxon>
        <taxon>Nepomorpha</taxon>
        <taxon>Nepidae</taxon>
        <taxon>Ranatrinae</taxon>
        <taxon>Ranatra</taxon>
    </lineage>
</organism>
<sequence length="375" mass="42622">RLNKYHGSNSSWIFFCEEKTAVRLRPLLLGLSKFDGTKEQWLGHGLHDNEPTIIHHFAFAENPKIFKYPLFAAGFAISTRLLRKYVTYVDAISFCYDEDPSEFSIDPSHELALHIGPDRPLIHTPEMFCIKDKPNCATYVKTNISCGNRLSGGNLFFAVKTCHKFHENRIPVIQNTWGKKAQYIELFSDVENKTIPTTFVGVENTERGHCRKSLKILEIVYKKLKELKSVKWVVLTDDDTIISVPRLQSVLSCFENNAIVGERYGYNVKHKLGYNYITGGGGIALGVSTLSLILKNCHCPSTDSPDDMFIGLCSARIGIPLIHSPLFHQARPKDYAEGYLESQSPVSFHKHWMLDPIIVYNKWFSQVDGILHNEL</sequence>
<dbReference type="GO" id="GO:0016020">
    <property type="term" value="C:membrane"/>
    <property type="evidence" value="ECO:0007669"/>
    <property type="project" value="UniProtKB-SubCell"/>
</dbReference>
<keyword evidence="12" id="KW-1185">Reference proteome</keyword>
<dbReference type="Pfam" id="PF02434">
    <property type="entry name" value="Fringe"/>
    <property type="match status" value="1"/>
</dbReference>
<keyword evidence="5" id="KW-0812">Transmembrane</keyword>
<keyword evidence="7" id="KW-1133">Transmembrane helix</keyword>
<feature type="non-terminal residue" evidence="11">
    <location>
        <position position="1"/>
    </location>
</feature>
<dbReference type="FunFam" id="3.90.550.50:FF:000008">
    <property type="entry name" value="Beta-1,3-glucosyltransferase"/>
    <property type="match status" value="1"/>
</dbReference>
<comment type="similarity">
    <text evidence="2">Belongs to the glycosyltransferase 31 family.</text>
</comment>
<dbReference type="InterPro" id="IPR003378">
    <property type="entry name" value="Fringe-like_glycosylTrfase"/>
</dbReference>
<keyword evidence="3" id="KW-0328">Glycosyltransferase</keyword>
<evidence type="ECO:0000256" key="6">
    <source>
        <dbReference type="ARBA" id="ARBA00022968"/>
    </source>
</evidence>
<reference evidence="11 12" key="1">
    <citation type="submission" date="2024-07" db="EMBL/GenBank/DDBJ databases">
        <title>Chromosome-level genome assembly of the water stick insect Ranatra chinensis (Heteroptera: Nepidae).</title>
        <authorList>
            <person name="Liu X."/>
        </authorList>
    </citation>
    <scope>NUCLEOTIDE SEQUENCE [LARGE SCALE GENOMIC DNA]</scope>
    <source>
        <strain evidence="11">Cailab_2021Rc</strain>
        <tissue evidence="11">Muscle</tissue>
    </source>
</reference>
<dbReference type="Proteomes" id="UP001558652">
    <property type="component" value="Unassembled WGS sequence"/>
</dbReference>
<comment type="subcellular location">
    <subcellularLocation>
        <location evidence="9">Endomembrane system</location>
        <topology evidence="9">Single-pass membrane protein</topology>
    </subcellularLocation>
    <subcellularLocation>
        <location evidence="1">Membrane</location>
        <topology evidence="1">Single-pass type II membrane protein</topology>
    </subcellularLocation>
</comment>
<dbReference type="EMBL" id="JBFDAA010000001">
    <property type="protein sequence ID" value="KAL1140666.1"/>
    <property type="molecule type" value="Genomic_DNA"/>
</dbReference>
<dbReference type="GO" id="GO:0016757">
    <property type="term" value="F:glycosyltransferase activity"/>
    <property type="evidence" value="ECO:0007669"/>
    <property type="project" value="UniProtKB-KW"/>
</dbReference>
<dbReference type="AlphaFoldDB" id="A0ABD0YXH7"/>
<evidence type="ECO:0000256" key="5">
    <source>
        <dbReference type="ARBA" id="ARBA00022692"/>
    </source>
</evidence>
<dbReference type="Gene3D" id="3.90.550.50">
    <property type="match status" value="2"/>
</dbReference>
<proteinExistence type="inferred from homology"/>
<evidence type="ECO:0000256" key="2">
    <source>
        <dbReference type="ARBA" id="ARBA00008661"/>
    </source>
</evidence>